<evidence type="ECO:0000256" key="1">
    <source>
        <dbReference type="SAM" id="MobiDB-lite"/>
    </source>
</evidence>
<sequence length="446" mass="49282">MNQPLPATYAEALDALADAEAHIRAAEVARIVAVARAADLYRVDQAGVWDAMDDCLSPASDATGSVGEFLAHEIGAILGVSPSSAICTIGEVLAVRDRFPTLWATFLRGELRWWQITQVITRPAVTHLTDEAASWLDHRISVAMHTWPWQRIRSHIERWAIEADPVAAAEREQHVREQRYVWVDGVKDGHCTLYGRLSPRDAVDFDHALTSIAHTLPTEQGSMDQRRAAAVGILSRQSAGQDTLPDVTLVVHIDADDPALTHSGSSGVAEVEKWGPLLTSRLPEFLKDSKVTVRPVIDPWRLPAEDQHDPSVALRTAVMALMPVDMFPYGSVPARNCDIDHTLPHREGVAGQTRWGNLAPLSRRAHRAKTFGGWTMSQPEPGVVLWTSPGGFQYLVTSKGTCRISRPERPIRVEEPPPPWLEPPGPPDDPRVETTAWEWIQHTLTT</sequence>
<dbReference type="OrthoDB" id="3790359at2"/>
<organism evidence="3 4">
    <name type="scientific">Arachnia propionica</name>
    <dbReference type="NCBI Taxonomy" id="1750"/>
    <lineage>
        <taxon>Bacteria</taxon>
        <taxon>Bacillati</taxon>
        <taxon>Actinomycetota</taxon>
        <taxon>Actinomycetes</taxon>
        <taxon>Propionibacteriales</taxon>
        <taxon>Propionibacteriaceae</taxon>
        <taxon>Arachnia</taxon>
    </lineage>
</organism>
<evidence type="ECO:0000259" key="2">
    <source>
        <dbReference type="Pfam" id="PF02720"/>
    </source>
</evidence>
<dbReference type="GO" id="GO:0004519">
    <property type="term" value="F:endonuclease activity"/>
    <property type="evidence" value="ECO:0007669"/>
    <property type="project" value="UniProtKB-KW"/>
</dbReference>
<dbReference type="Pfam" id="PF02720">
    <property type="entry name" value="DUF222"/>
    <property type="match status" value="1"/>
</dbReference>
<dbReference type="RefSeq" id="WP_124843035.1">
    <property type="nucleotide sequence ID" value="NZ_RQZG01000003.1"/>
</dbReference>
<evidence type="ECO:0000313" key="4">
    <source>
        <dbReference type="Proteomes" id="UP000280819"/>
    </source>
</evidence>
<dbReference type="AlphaFoldDB" id="A0A3P1TAK1"/>
<keyword evidence="3" id="KW-0540">Nuclease</keyword>
<proteinExistence type="predicted"/>
<feature type="compositionally biased region" description="Pro residues" evidence="1">
    <location>
        <begin position="416"/>
        <end position="427"/>
    </location>
</feature>
<keyword evidence="3" id="KW-0378">Hydrolase</keyword>
<dbReference type="Proteomes" id="UP000280819">
    <property type="component" value="Unassembled WGS sequence"/>
</dbReference>
<gene>
    <name evidence="3" type="ORF">EII34_03625</name>
</gene>
<dbReference type="EMBL" id="RQZG01000003">
    <property type="protein sequence ID" value="RRD06225.1"/>
    <property type="molecule type" value="Genomic_DNA"/>
</dbReference>
<accession>A0A3P1TAK1</accession>
<name>A0A3P1TAK1_9ACTN</name>
<protein>
    <submittedName>
        <fullName evidence="3">HNH endonuclease</fullName>
    </submittedName>
</protein>
<feature type="domain" description="DUF222" evidence="2">
    <location>
        <begin position="66"/>
        <end position="319"/>
    </location>
</feature>
<comment type="caution">
    <text evidence="3">The sequence shown here is derived from an EMBL/GenBank/DDBJ whole genome shotgun (WGS) entry which is preliminary data.</text>
</comment>
<feature type="region of interest" description="Disordered" evidence="1">
    <location>
        <begin position="407"/>
        <end position="432"/>
    </location>
</feature>
<reference evidence="3 4" key="1">
    <citation type="submission" date="2018-11" db="EMBL/GenBank/DDBJ databases">
        <title>Genomes From Bacteria Associated with the Canine Oral Cavity: a Test Case for Automated Genome-Based Taxonomic Assignment.</title>
        <authorList>
            <person name="Coil D.A."/>
            <person name="Jospin G."/>
            <person name="Darling A.E."/>
            <person name="Wallis C."/>
            <person name="Davis I.J."/>
            <person name="Harris S."/>
            <person name="Eisen J.A."/>
            <person name="Holcombe L.J."/>
            <person name="O'Flynn C."/>
        </authorList>
    </citation>
    <scope>NUCLEOTIDE SEQUENCE [LARGE SCALE GENOMIC DNA]</scope>
    <source>
        <strain evidence="3 4">OH887_COT-365</strain>
    </source>
</reference>
<evidence type="ECO:0000313" key="3">
    <source>
        <dbReference type="EMBL" id="RRD06225.1"/>
    </source>
</evidence>
<dbReference type="InterPro" id="IPR003870">
    <property type="entry name" value="DUF222"/>
</dbReference>
<keyword evidence="3" id="KW-0255">Endonuclease</keyword>